<sequence>MTGSRIGWIDASGGVSGDMLLGACFDAGVDPAVAQRAVDALGLPEPVRISAEPARRRGLGATRAVVSVAASSVHRTLGDVLALLEPLGEPLRGRAAAVFRALAEAEGRVHRIAPAEVHFHEVGALDAIADVVGGLAAFGHLGLDRVVCGPIALGNGQARSAHGPIPVPGPAVLELLRQRDAPAFSGTSMMELATPTGVALLTVLADEFGPMPPMRPAAIGTGAGGKDPATHANVTRLVVGAATAGTPVEAAVVLEANIDDMDPRLWPGVLDKLLNSGASDAWLVPILMKKGRPAHTLRVLAEPGRSAALERVILTHTTTIGLRRVPVEKVVLDREWQTVTVPWGEVRVKVARLDGVVVNAEPEYEDVAALADRAGVPAKVVLAAARGALR</sequence>
<dbReference type="GO" id="GO:0016829">
    <property type="term" value="F:lyase activity"/>
    <property type="evidence" value="ECO:0007669"/>
    <property type="project" value="UniProtKB-UniRule"/>
</dbReference>
<dbReference type="Gene3D" id="3.10.20.300">
    <property type="entry name" value="mk0293 like domain"/>
    <property type="match status" value="1"/>
</dbReference>
<dbReference type="InterPro" id="IPR002822">
    <property type="entry name" value="Ni_insertion"/>
</dbReference>
<gene>
    <name evidence="2" type="primary">larC</name>
    <name evidence="3" type="ORF">Afe05nite_21630</name>
</gene>
<dbReference type="EMBL" id="BOMM01000016">
    <property type="protein sequence ID" value="GIE10323.1"/>
    <property type="molecule type" value="Genomic_DNA"/>
</dbReference>
<evidence type="ECO:0000256" key="1">
    <source>
        <dbReference type="ARBA" id="ARBA00022596"/>
    </source>
</evidence>
<comment type="caution">
    <text evidence="3">The sequence shown here is derived from an EMBL/GenBank/DDBJ whole genome shotgun (WGS) entry which is preliminary data.</text>
</comment>
<dbReference type="HAMAP" id="MF_01074">
    <property type="entry name" value="LarC"/>
    <property type="match status" value="1"/>
</dbReference>
<dbReference type="Pfam" id="PF01969">
    <property type="entry name" value="Ni_insertion"/>
    <property type="match status" value="1"/>
</dbReference>
<dbReference type="Gene3D" id="3.30.70.1380">
    <property type="entry name" value="Transcriptional regulatory protein pf0864 domain like"/>
    <property type="match status" value="1"/>
</dbReference>
<comment type="function">
    <text evidence="2">Involved in the biosynthesis of a nickel-pincer cofactor ((SCS)Ni(II) pincer complex). Binds Ni(2+), and functions in nickel delivery to pyridinium-3,5-bisthiocarboxylic acid mononucleotide (P2TMN), to form the mature cofactor. Is thus probably required for the activation of nickel-pincer cofactor-dependent enzymes.</text>
</comment>
<dbReference type="PANTHER" id="PTHR36566">
    <property type="entry name" value="NICKEL INSERTION PROTEIN-RELATED"/>
    <property type="match status" value="1"/>
</dbReference>
<dbReference type="GO" id="GO:0016151">
    <property type="term" value="F:nickel cation binding"/>
    <property type="evidence" value="ECO:0007669"/>
    <property type="project" value="UniProtKB-UniRule"/>
</dbReference>
<name>A0A919MC30_9ACTN</name>
<dbReference type="NCBIfam" id="TIGR00299">
    <property type="entry name" value="nickel pincer cofactor biosynthesis protein LarC"/>
    <property type="match status" value="1"/>
</dbReference>
<dbReference type="GO" id="GO:0051604">
    <property type="term" value="P:protein maturation"/>
    <property type="evidence" value="ECO:0007669"/>
    <property type="project" value="UniProtKB-UniRule"/>
</dbReference>
<organism evidence="3 4">
    <name type="scientific">Paractinoplanes ferrugineus</name>
    <dbReference type="NCBI Taxonomy" id="113564"/>
    <lineage>
        <taxon>Bacteria</taxon>
        <taxon>Bacillati</taxon>
        <taxon>Actinomycetota</taxon>
        <taxon>Actinomycetes</taxon>
        <taxon>Micromonosporales</taxon>
        <taxon>Micromonosporaceae</taxon>
        <taxon>Paractinoplanes</taxon>
    </lineage>
</organism>
<dbReference type="RefSeq" id="WP_203816891.1">
    <property type="nucleotide sequence ID" value="NZ_BAAABP010000031.1"/>
</dbReference>
<keyword evidence="1 2" id="KW-0533">Nickel</keyword>
<dbReference type="PANTHER" id="PTHR36566:SF1">
    <property type="entry name" value="PYRIDINIUM-3,5-BISTHIOCARBOXYLIC ACID MONONUCLEOTIDE NICKEL INSERTION PROTEIN"/>
    <property type="match status" value="1"/>
</dbReference>
<reference evidence="3" key="1">
    <citation type="submission" date="2021-01" db="EMBL/GenBank/DDBJ databases">
        <title>Whole genome shotgun sequence of Actinoplanes ferrugineus NBRC 15555.</title>
        <authorList>
            <person name="Komaki H."/>
            <person name="Tamura T."/>
        </authorList>
    </citation>
    <scope>NUCLEOTIDE SEQUENCE</scope>
    <source>
        <strain evidence="3">NBRC 15555</strain>
    </source>
</reference>
<evidence type="ECO:0000313" key="3">
    <source>
        <dbReference type="EMBL" id="GIE10323.1"/>
    </source>
</evidence>
<evidence type="ECO:0000256" key="2">
    <source>
        <dbReference type="HAMAP-Rule" id="MF_01074"/>
    </source>
</evidence>
<protein>
    <recommendedName>
        <fullName evidence="2">Pyridinium-3,5-bisthiocarboxylic acid mononucleotide nickel insertion protein</fullName>
        <shortName evidence="2">P2TMN nickel insertion protein</shortName>
        <ecNumber evidence="2">4.99.1.12</ecNumber>
    </recommendedName>
    <alternativeName>
        <fullName evidence="2">Nickel-pincer cofactor biosynthesis protein LarC</fullName>
    </alternativeName>
</protein>
<comment type="similarity">
    <text evidence="2">Belongs to the LarC family.</text>
</comment>
<dbReference type="AlphaFoldDB" id="A0A919MC30"/>
<proteinExistence type="inferred from homology"/>
<keyword evidence="2" id="KW-0456">Lyase</keyword>
<comment type="catalytic activity">
    <reaction evidence="2">
        <text>Ni(II)-pyridinium-3,5-bisthiocarboxylate mononucleotide = pyridinium-3,5-bisthiocarboxylate mononucleotide + Ni(2+)</text>
        <dbReference type="Rhea" id="RHEA:54784"/>
        <dbReference type="ChEBI" id="CHEBI:49786"/>
        <dbReference type="ChEBI" id="CHEBI:137372"/>
        <dbReference type="ChEBI" id="CHEBI:137373"/>
        <dbReference type="EC" id="4.99.1.12"/>
    </reaction>
</comment>
<dbReference type="Proteomes" id="UP000598174">
    <property type="component" value="Unassembled WGS sequence"/>
</dbReference>
<accession>A0A919MC30</accession>
<evidence type="ECO:0000313" key="4">
    <source>
        <dbReference type="Proteomes" id="UP000598174"/>
    </source>
</evidence>
<dbReference type="EC" id="4.99.1.12" evidence="2"/>
<keyword evidence="4" id="KW-1185">Reference proteome</keyword>